<keyword evidence="5 8" id="KW-0812">Transmembrane</keyword>
<feature type="transmembrane region" description="Helical" evidence="8">
    <location>
        <begin position="139"/>
        <end position="162"/>
    </location>
</feature>
<dbReference type="SUPFAM" id="SSF103473">
    <property type="entry name" value="MFS general substrate transporter"/>
    <property type="match status" value="1"/>
</dbReference>
<dbReference type="PRINTS" id="PR01036">
    <property type="entry name" value="TCRTETB"/>
</dbReference>
<comment type="subcellular location">
    <subcellularLocation>
        <location evidence="1">Cell membrane</location>
        <topology evidence="1">Multi-pass membrane protein</topology>
    </subcellularLocation>
</comment>
<evidence type="ECO:0000313" key="10">
    <source>
        <dbReference type="EMBL" id="CUN76406.1"/>
    </source>
</evidence>
<dbReference type="Gene3D" id="1.20.1250.20">
    <property type="entry name" value="MFS general substrate transporter like domains"/>
    <property type="match status" value="1"/>
</dbReference>
<comment type="caution">
    <text evidence="10">The sequence shown here is derived from an EMBL/GenBank/DDBJ whole genome shotgun (WGS) entry which is preliminary data.</text>
</comment>
<evidence type="ECO:0000313" key="11">
    <source>
        <dbReference type="Proteomes" id="UP000095488"/>
    </source>
</evidence>
<evidence type="ECO:0000259" key="9">
    <source>
        <dbReference type="PROSITE" id="PS50850"/>
    </source>
</evidence>
<dbReference type="InterPro" id="IPR036259">
    <property type="entry name" value="MFS_trans_sf"/>
</dbReference>
<keyword evidence="11" id="KW-1185">Reference proteome</keyword>
<evidence type="ECO:0000256" key="4">
    <source>
        <dbReference type="ARBA" id="ARBA00022475"/>
    </source>
</evidence>
<dbReference type="InterPro" id="IPR004638">
    <property type="entry name" value="EmrB-like"/>
</dbReference>
<evidence type="ECO:0000256" key="1">
    <source>
        <dbReference type="ARBA" id="ARBA00004651"/>
    </source>
</evidence>
<keyword evidence="7 8" id="KW-0472">Membrane</keyword>
<dbReference type="InterPro" id="IPR011701">
    <property type="entry name" value="MFS"/>
</dbReference>
<organism evidence="10 11">
    <name type="scientific">Sarcina ventriculi</name>
    <name type="common">Clostridium ventriculi</name>
    <dbReference type="NCBI Taxonomy" id="1267"/>
    <lineage>
        <taxon>Bacteria</taxon>
        <taxon>Bacillati</taxon>
        <taxon>Bacillota</taxon>
        <taxon>Clostridia</taxon>
        <taxon>Eubacteriales</taxon>
        <taxon>Clostridiaceae</taxon>
        <taxon>Sarcina</taxon>
    </lineage>
</organism>
<dbReference type="PROSITE" id="PS50850">
    <property type="entry name" value="MFS"/>
    <property type="match status" value="1"/>
</dbReference>
<name>A0ABM9UPY4_SARVE</name>
<keyword evidence="3" id="KW-0813">Transport</keyword>
<feature type="transmembrane region" description="Helical" evidence="8">
    <location>
        <begin position="331"/>
        <end position="350"/>
    </location>
</feature>
<keyword evidence="4" id="KW-1003">Cell membrane</keyword>
<feature type="transmembrane region" description="Helical" evidence="8">
    <location>
        <begin position="226"/>
        <end position="245"/>
    </location>
</feature>
<dbReference type="EMBL" id="CYZR01000003">
    <property type="protein sequence ID" value="CUN76406.1"/>
    <property type="molecule type" value="Genomic_DNA"/>
</dbReference>
<gene>
    <name evidence="10" type="primary">qacA_1</name>
    <name evidence="10" type="ORF">ERS852473_01026</name>
</gene>
<evidence type="ECO:0000256" key="7">
    <source>
        <dbReference type="ARBA" id="ARBA00023136"/>
    </source>
</evidence>
<accession>A0ABM9UPY4</accession>
<feature type="transmembrane region" description="Helical" evidence="8">
    <location>
        <begin position="201"/>
        <end position="220"/>
    </location>
</feature>
<reference evidence="10 11" key="1">
    <citation type="submission" date="2015-09" db="EMBL/GenBank/DDBJ databases">
        <authorList>
            <consortium name="Pathogen Informatics"/>
        </authorList>
    </citation>
    <scope>NUCLEOTIDE SEQUENCE [LARGE SCALE GENOMIC DNA]</scope>
    <source>
        <strain evidence="10 11">2789STDY5834858</strain>
    </source>
</reference>
<sequence>MTNIKQNNKKINTKLIIAVLVFSAFIGTFNETILNVALNPIMNDFHIDSGTAQWIITAYMLVTSVMVPITAFLYESFKTKKLYIIAMLFLLIGTVICAGSTSLLILILGRMVQAIGAGMLIPIMMSTVLLVSPKEKIGISMAICVSAVTLGPAFGPTISGIILQFLSWNMLFIILIPIVIIAIILGAIFIENASDLRKPKLDYLSVVLSMAGLVAIIYGISSIFNTFNVAIICFVIGIILIAIFAKRQTKLKEPMLNLNPFRFVPFDFGVLMVMVIMMICFTMNVIIPLYLEGALHTSSFVAGIVLLPAILCNAVAATCGGKILDKYGIKILIPGGFLLIAVSVFIMSMVNASTQVMTIAIIYIFIQIGVGLTMSPSQTSGLRYLPRDIYTHGVAIMNTFQQIAACIGSSLFVGVMSFVEQKKLLLGVVSENAVAQGFSAAILVAFVIVIVGLIASIVFIGVFNKNSKDKK</sequence>
<feature type="transmembrane region" description="Helical" evidence="8">
    <location>
        <begin position="356"/>
        <end position="374"/>
    </location>
</feature>
<keyword evidence="6 8" id="KW-1133">Transmembrane helix</keyword>
<feature type="transmembrane region" description="Helical" evidence="8">
    <location>
        <begin position="114"/>
        <end position="132"/>
    </location>
</feature>
<feature type="transmembrane region" description="Helical" evidence="8">
    <location>
        <begin position="297"/>
        <end position="319"/>
    </location>
</feature>
<dbReference type="InterPro" id="IPR020846">
    <property type="entry name" value="MFS_dom"/>
</dbReference>
<feature type="transmembrane region" description="Helical" evidence="8">
    <location>
        <begin position="168"/>
        <end position="189"/>
    </location>
</feature>
<proteinExistence type="inferred from homology"/>
<dbReference type="PANTHER" id="PTHR42718:SF9">
    <property type="entry name" value="MAJOR FACILITATOR SUPERFAMILY MULTIDRUG TRANSPORTER MFSC"/>
    <property type="match status" value="1"/>
</dbReference>
<feature type="transmembrane region" description="Helical" evidence="8">
    <location>
        <begin position="395"/>
        <end position="418"/>
    </location>
</feature>
<dbReference type="NCBIfam" id="TIGR00711">
    <property type="entry name" value="efflux_EmrB"/>
    <property type="match status" value="1"/>
</dbReference>
<dbReference type="Gene3D" id="1.20.1720.10">
    <property type="entry name" value="Multidrug resistance protein D"/>
    <property type="match status" value="1"/>
</dbReference>
<feature type="transmembrane region" description="Helical" evidence="8">
    <location>
        <begin position="82"/>
        <end position="108"/>
    </location>
</feature>
<dbReference type="RefSeq" id="WP_055258302.1">
    <property type="nucleotide sequence ID" value="NZ_BCMV01000066.1"/>
</dbReference>
<dbReference type="Proteomes" id="UP000095488">
    <property type="component" value="Unassembled WGS sequence"/>
</dbReference>
<feature type="transmembrane region" description="Helical" evidence="8">
    <location>
        <begin position="438"/>
        <end position="463"/>
    </location>
</feature>
<comment type="similarity">
    <text evidence="2">Belongs to the major facilitator superfamily. EmrB family.</text>
</comment>
<evidence type="ECO:0000256" key="8">
    <source>
        <dbReference type="SAM" id="Phobius"/>
    </source>
</evidence>
<feature type="transmembrane region" description="Helical" evidence="8">
    <location>
        <begin position="54"/>
        <end position="75"/>
    </location>
</feature>
<evidence type="ECO:0000256" key="2">
    <source>
        <dbReference type="ARBA" id="ARBA00008537"/>
    </source>
</evidence>
<feature type="domain" description="Major facilitator superfamily (MFS) profile" evidence="9">
    <location>
        <begin position="16"/>
        <end position="468"/>
    </location>
</feature>
<evidence type="ECO:0000256" key="5">
    <source>
        <dbReference type="ARBA" id="ARBA00022692"/>
    </source>
</evidence>
<feature type="transmembrane region" description="Helical" evidence="8">
    <location>
        <begin position="266"/>
        <end position="291"/>
    </location>
</feature>
<evidence type="ECO:0000256" key="3">
    <source>
        <dbReference type="ARBA" id="ARBA00022448"/>
    </source>
</evidence>
<dbReference type="Pfam" id="PF07690">
    <property type="entry name" value="MFS_1"/>
    <property type="match status" value="1"/>
</dbReference>
<dbReference type="PANTHER" id="PTHR42718">
    <property type="entry name" value="MAJOR FACILITATOR SUPERFAMILY MULTIDRUG TRANSPORTER MFSC"/>
    <property type="match status" value="1"/>
</dbReference>
<protein>
    <submittedName>
        <fullName evidence="10">Antiseptic resistance protein</fullName>
    </submittedName>
</protein>
<evidence type="ECO:0000256" key="6">
    <source>
        <dbReference type="ARBA" id="ARBA00022989"/>
    </source>
</evidence>